<dbReference type="RefSeq" id="WP_183912839.1">
    <property type="nucleotide sequence ID" value="NZ_JACHBB010000001.1"/>
</dbReference>
<keyword evidence="3" id="KW-1185">Reference proteome</keyword>
<keyword evidence="1" id="KW-0472">Membrane</keyword>
<name>A0A7W8UK24_9HYPH</name>
<comment type="caution">
    <text evidence="2">The sequence shown here is derived from an EMBL/GenBank/DDBJ whole genome shotgun (WGS) entry which is preliminary data.</text>
</comment>
<dbReference type="Proteomes" id="UP000528824">
    <property type="component" value="Unassembled WGS sequence"/>
</dbReference>
<gene>
    <name evidence="2" type="ORF">GGI59_000536</name>
</gene>
<evidence type="ECO:0008006" key="4">
    <source>
        <dbReference type="Google" id="ProtNLM"/>
    </source>
</evidence>
<protein>
    <recommendedName>
        <fullName evidence="4">PH domain-containing protein</fullName>
    </recommendedName>
</protein>
<accession>A0A7W8UK24</accession>
<dbReference type="EMBL" id="JACHBC010000001">
    <property type="protein sequence ID" value="MBB5558909.1"/>
    <property type="molecule type" value="Genomic_DNA"/>
</dbReference>
<feature type="transmembrane region" description="Helical" evidence="1">
    <location>
        <begin position="61"/>
        <end position="84"/>
    </location>
</feature>
<evidence type="ECO:0000313" key="3">
    <source>
        <dbReference type="Proteomes" id="UP000528824"/>
    </source>
</evidence>
<evidence type="ECO:0000256" key="1">
    <source>
        <dbReference type="SAM" id="Phobius"/>
    </source>
</evidence>
<evidence type="ECO:0000313" key="2">
    <source>
        <dbReference type="EMBL" id="MBB5558909.1"/>
    </source>
</evidence>
<feature type="transmembrane region" description="Helical" evidence="1">
    <location>
        <begin position="31"/>
        <end position="49"/>
    </location>
</feature>
<organism evidence="2 3">
    <name type="scientific">Rhizobium lentis</name>
    <dbReference type="NCBI Taxonomy" id="1138194"/>
    <lineage>
        <taxon>Bacteria</taxon>
        <taxon>Pseudomonadati</taxon>
        <taxon>Pseudomonadota</taxon>
        <taxon>Alphaproteobacteria</taxon>
        <taxon>Hyphomicrobiales</taxon>
        <taxon>Rhizobiaceae</taxon>
        <taxon>Rhizobium/Agrobacterium group</taxon>
        <taxon>Rhizobium</taxon>
    </lineage>
</organism>
<keyword evidence="1" id="KW-1133">Transmembrane helix</keyword>
<dbReference type="AlphaFoldDB" id="A0A7W8UK24"/>
<reference evidence="2 3" key="1">
    <citation type="submission" date="2020-08" db="EMBL/GenBank/DDBJ databases">
        <title>Genomic Encyclopedia of Type Strains, Phase IV (KMG-V): Genome sequencing to study the core and pangenomes of soil and plant-associated prokaryotes.</title>
        <authorList>
            <person name="Whitman W."/>
        </authorList>
    </citation>
    <scope>NUCLEOTIDE SEQUENCE [LARGE SCALE GENOMIC DNA]</scope>
    <source>
        <strain evidence="2 3">SEMIA 4034</strain>
    </source>
</reference>
<keyword evidence="1" id="KW-0812">Transmembrane</keyword>
<proteinExistence type="predicted"/>
<sequence>MSIGDIHSYFLPGERLLWSGRPAQGFRLTRWDFALVPFSLFWGGFALFWETSVWTTPGTPVFMRLWGIPFVLIGLYLIAGRFVVDAAVRARTEYALTDRRVIIRRSGLLPNFSATQLELLPSINLEEGSLGTGTITFGVSSPQRYKTAGVWTPSLSRDPQLLGIDSVRQVYNLLEKARLDCLKSR</sequence>